<evidence type="ECO:0000313" key="2">
    <source>
        <dbReference type="Proteomes" id="UP000825729"/>
    </source>
</evidence>
<keyword evidence="2" id="KW-1185">Reference proteome</keyword>
<gene>
    <name evidence="1" type="ORF">H6P81_015723</name>
</gene>
<dbReference type="Proteomes" id="UP000825729">
    <property type="component" value="Unassembled WGS sequence"/>
</dbReference>
<name>A0AAV7E6C5_ARIFI</name>
<dbReference type="EMBL" id="JAINDJ010000006">
    <property type="protein sequence ID" value="KAG9444383.1"/>
    <property type="molecule type" value="Genomic_DNA"/>
</dbReference>
<protein>
    <submittedName>
        <fullName evidence="1">Uncharacterized protein</fullName>
    </submittedName>
</protein>
<reference evidence="1 2" key="1">
    <citation type="submission" date="2021-07" db="EMBL/GenBank/DDBJ databases">
        <title>The Aristolochia fimbriata genome: insights into angiosperm evolution, floral development and chemical biosynthesis.</title>
        <authorList>
            <person name="Jiao Y."/>
        </authorList>
    </citation>
    <scope>NUCLEOTIDE SEQUENCE [LARGE SCALE GENOMIC DNA]</scope>
    <source>
        <strain evidence="1">IBCAS-2021</strain>
        <tissue evidence="1">Leaf</tissue>
    </source>
</reference>
<proteinExistence type="predicted"/>
<organism evidence="1 2">
    <name type="scientific">Aristolochia fimbriata</name>
    <name type="common">White veined hardy Dutchman's pipe vine</name>
    <dbReference type="NCBI Taxonomy" id="158543"/>
    <lineage>
        <taxon>Eukaryota</taxon>
        <taxon>Viridiplantae</taxon>
        <taxon>Streptophyta</taxon>
        <taxon>Embryophyta</taxon>
        <taxon>Tracheophyta</taxon>
        <taxon>Spermatophyta</taxon>
        <taxon>Magnoliopsida</taxon>
        <taxon>Magnoliidae</taxon>
        <taxon>Piperales</taxon>
        <taxon>Aristolochiaceae</taxon>
        <taxon>Aristolochia</taxon>
    </lineage>
</organism>
<evidence type="ECO:0000313" key="1">
    <source>
        <dbReference type="EMBL" id="KAG9444383.1"/>
    </source>
</evidence>
<comment type="caution">
    <text evidence="1">The sequence shown here is derived from an EMBL/GenBank/DDBJ whole genome shotgun (WGS) entry which is preliminary data.</text>
</comment>
<accession>A0AAV7E6C5</accession>
<dbReference type="AlphaFoldDB" id="A0AAV7E6C5"/>
<sequence length="68" mass="7851">MPFHNIYQFYNKEVGLNSVNHYNFGLIRSGGTLLNNLILLNYDRTFMALGGTNFKRLKSLLKLFPALK</sequence>